<evidence type="ECO:0000259" key="8">
    <source>
        <dbReference type="Pfam" id="PF01171"/>
    </source>
</evidence>
<proteinExistence type="inferred from homology"/>
<dbReference type="InterPro" id="IPR015262">
    <property type="entry name" value="tRNA_Ile_lys_synt_subst-bd"/>
</dbReference>
<dbReference type="NCBIfam" id="TIGR02432">
    <property type="entry name" value="lysidine_TilS_N"/>
    <property type="match status" value="1"/>
</dbReference>
<comment type="catalytic activity">
    <reaction evidence="6 7">
        <text>cytidine(34) in tRNA(Ile2) + L-lysine + ATP = lysidine(34) in tRNA(Ile2) + AMP + diphosphate + H(+)</text>
        <dbReference type="Rhea" id="RHEA:43744"/>
        <dbReference type="Rhea" id="RHEA-COMP:10625"/>
        <dbReference type="Rhea" id="RHEA-COMP:10670"/>
        <dbReference type="ChEBI" id="CHEBI:15378"/>
        <dbReference type="ChEBI" id="CHEBI:30616"/>
        <dbReference type="ChEBI" id="CHEBI:32551"/>
        <dbReference type="ChEBI" id="CHEBI:33019"/>
        <dbReference type="ChEBI" id="CHEBI:82748"/>
        <dbReference type="ChEBI" id="CHEBI:83665"/>
        <dbReference type="ChEBI" id="CHEBI:456215"/>
        <dbReference type="EC" id="6.3.4.19"/>
    </reaction>
</comment>
<feature type="domain" description="tRNA(Ile)-lysidine/2-thiocytidine synthase N-terminal" evidence="8">
    <location>
        <begin position="19"/>
        <end position="198"/>
    </location>
</feature>
<evidence type="ECO:0000256" key="4">
    <source>
        <dbReference type="ARBA" id="ARBA00022741"/>
    </source>
</evidence>
<dbReference type="EMBL" id="FN543104">
    <property type="protein sequence ID" value="CBA29474.1"/>
    <property type="molecule type" value="Genomic_DNA"/>
</dbReference>
<evidence type="ECO:0000259" key="9">
    <source>
        <dbReference type="Pfam" id="PF09179"/>
    </source>
</evidence>
<gene>
    <name evidence="7 10" type="primary">tilS</name>
    <name evidence="10" type="ORF">Csp_A12330</name>
</gene>
<dbReference type="Pfam" id="PF09179">
    <property type="entry name" value="TilS"/>
    <property type="match status" value="1"/>
</dbReference>
<dbReference type="PANTHER" id="PTHR43033:SF1">
    <property type="entry name" value="TRNA(ILE)-LYSIDINE SYNTHASE-RELATED"/>
    <property type="match status" value="1"/>
</dbReference>
<evidence type="ECO:0000256" key="3">
    <source>
        <dbReference type="ARBA" id="ARBA00022694"/>
    </source>
</evidence>
<evidence type="ECO:0000256" key="2">
    <source>
        <dbReference type="ARBA" id="ARBA00022598"/>
    </source>
</evidence>
<dbReference type="InterPro" id="IPR012094">
    <property type="entry name" value="tRNA_Ile_lys_synt"/>
</dbReference>
<keyword evidence="5 7" id="KW-0067">ATP-binding</keyword>
<dbReference type="InterPro" id="IPR012795">
    <property type="entry name" value="tRNA_Ile_lys_synt_N"/>
</dbReference>
<dbReference type="SUPFAM" id="SSF82829">
    <property type="entry name" value="MesJ substrate recognition domain-like"/>
    <property type="match status" value="1"/>
</dbReference>
<dbReference type="SUPFAM" id="SSF52402">
    <property type="entry name" value="Adenine nucleotide alpha hydrolases-like"/>
    <property type="match status" value="1"/>
</dbReference>
<dbReference type="InterPro" id="IPR011063">
    <property type="entry name" value="TilS/TtcA_N"/>
</dbReference>
<organism evidence="10">
    <name type="scientific">Curvibacter symbiont subsp. Hydra magnipapillata</name>
    <dbReference type="NCBI Taxonomy" id="667019"/>
    <lineage>
        <taxon>Bacteria</taxon>
        <taxon>Pseudomonadati</taxon>
        <taxon>Pseudomonadota</taxon>
        <taxon>Betaproteobacteria</taxon>
        <taxon>Burkholderiales</taxon>
        <taxon>Comamonadaceae</taxon>
        <taxon>Curvibacter</taxon>
    </lineage>
</organism>
<dbReference type="AlphaFoldDB" id="C9YAT2"/>
<dbReference type="Gene3D" id="1.20.59.20">
    <property type="match status" value="1"/>
</dbReference>
<evidence type="ECO:0000256" key="7">
    <source>
        <dbReference type="HAMAP-Rule" id="MF_01161"/>
    </source>
</evidence>
<dbReference type="PANTHER" id="PTHR43033">
    <property type="entry name" value="TRNA(ILE)-LYSIDINE SYNTHASE-RELATED"/>
    <property type="match status" value="1"/>
</dbReference>
<dbReference type="GO" id="GO:0005737">
    <property type="term" value="C:cytoplasm"/>
    <property type="evidence" value="ECO:0007669"/>
    <property type="project" value="UniProtKB-SubCell"/>
</dbReference>
<comment type="similarity">
    <text evidence="7">Belongs to the tRNA(Ile)-lysidine synthase family.</text>
</comment>
<feature type="binding site" evidence="7">
    <location>
        <begin position="23"/>
        <end position="28"/>
    </location>
    <ligand>
        <name>ATP</name>
        <dbReference type="ChEBI" id="CHEBI:30616"/>
    </ligand>
</feature>
<protein>
    <recommendedName>
        <fullName evidence="7">tRNA(Ile)-lysidine synthase</fullName>
        <ecNumber evidence="7">6.3.4.19</ecNumber>
    </recommendedName>
    <alternativeName>
        <fullName evidence="7">tRNA(Ile)-2-lysyl-cytidine synthase</fullName>
    </alternativeName>
    <alternativeName>
        <fullName evidence="7">tRNA(Ile)-lysidine synthetase</fullName>
    </alternativeName>
</protein>
<keyword evidence="3 7" id="KW-0819">tRNA processing</keyword>
<reference evidence="10" key="1">
    <citation type="journal article" date="2010" name="Nature">
        <title>The dynamic genome of Hydra.</title>
        <authorList>
            <person name="Chapman J.A."/>
            <person name="Kirkness E.F."/>
            <person name="Simakov O."/>
            <person name="Hampson S.E."/>
            <person name="Mitros T."/>
            <person name="Weinmaier T."/>
            <person name="Rattei T."/>
            <person name="Balasubramanian P.G."/>
            <person name="Borman J."/>
            <person name="Busam D."/>
            <person name="Disbennett K."/>
            <person name="Pfannkoch C."/>
            <person name="Sumin N."/>
            <person name="Sutton G."/>
            <person name="Viswanathan L."/>
            <person name="Walenz B."/>
            <person name="Goodstein D.M."/>
            <person name="Hellsten U."/>
            <person name="Kawashima T."/>
            <person name="Prochnik S.E."/>
            <person name="Putnam N.H."/>
            <person name="Shu S."/>
            <person name="Blumberg B."/>
            <person name="Dana C.E."/>
            <person name="Gee L."/>
            <person name="Kibler D.F."/>
            <person name="Law L."/>
            <person name="Lindgens D."/>
            <person name="Martinez D.E."/>
            <person name="Peng J."/>
            <person name="Wigge P.A."/>
            <person name="Bertulat B."/>
            <person name="Guder C."/>
            <person name="Nakamura Y."/>
            <person name="Ozbek S."/>
            <person name="Watanabe H."/>
            <person name="Khalturin K."/>
            <person name="Hemmrich G."/>
            <person name="Franke A."/>
            <person name="Augustin R."/>
            <person name="Fraune S."/>
            <person name="Hayakawa E."/>
            <person name="Hayakawa S."/>
            <person name="Hirose M."/>
            <person name="Hwang J."/>
            <person name="Ikeo K."/>
            <person name="Nishimiya-Fujisawa C."/>
            <person name="Ogura A."/>
            <person name="Takahashi T."/>
            <person name="Steinmetz P.R."/>
            <person name="Zhang X."/>
            <person name="Aufschnaiter R."/>
            <person name="Eder M.K."/>
            <person name="Gorny A.K."/>
            <person name="Salvenmoser W."/>
            <person name="Heimberg A.M."/>
            <person name="Wheeler B.M."/>
            <person name="Peterson K.J."/>
            <person name="Boettger A."/>
            <person name="Tischler P."/>
            <person name="Wolf A."/>
            <person name="Gojobori T."/>
            <person name="Remington K.A."/>
            <person name="Strausberg R.L."/>
            <person name="Venter J."/>
            <person name="Technau U."/>
            <person name="Hobmayer B."/>
            <person name="Bosch T.C."/>
            <person name="Holstein T.W."/>
            <person name="Fujisawa T."/>
            <person name="Bode H.R."/>
            <person name="David C.N."/>
            <person name="Rokhsar D.S."/>
            <person name="Steele R.E."/>
        </authorList>
    </citation>
    <scope>NUCLEOTIDE SEQUENCE</scope>
</reference>
<evidence type="ECO:0000256" key="6">
    <source>
        <dbReference type="ARBA" id="ARBA00048539"/>
    </source>
</evidence>
<sequence>MTQSFDQAMRAFEPALPLGVAYSGGADSSALLVACARQWPGQVVAIHVNHGLQAAAADFEAHCRSVCSRLGIPLHVEAVHAHAVPGQSPEDAARIARYKAFDALAQMECAGVAIKSIAIAQHADDQVETMLLALGRGAGLAGLSGMPAQWQRGKVHFFRPLLQVAGDALKRWLVANNEPWVSDPTNADHRYTRNHIRSELLPALQRVFPQFLETFARSARHAAEAEALLAEMADEDWRAVEREAPGRPNIRSLQALSPARQSNVLRRWLKLGHGVIPQASQLLELRKQVQACTTRGHRIHLKVGNGFVTRRGATLEWQVASFHSGQ</sequence>
<dbReference type="CDD" id="cd01992">
    <property type="entry name" value="TilS_N"/>
    <property type="match status" value="1"/>
</dbReference>
<dbReference type="Gene3D" id="3.40.50.620">
    <property type="entry name" value="HUPs"/>
    <property type="match status" value="1"/>
</dbReference>
<evidence type="ECO:0000313" key="10">
    <source>
        <dbReference type="EMBL" id="CBA29474.1"/>
    </source>
</evidence>
<comment type="domain">
    <text evidence="7">The N-terminal region contains the highly conserved SGGXDS motif, predicted to be a P-loop motif involved in ATP binding.</text>
</comment>
<evidence type="ECO:0000256" key="1">
    <source>
        <dbReference type="ARBA" id="ARBA00022490"/>
    </source>
</evidence>
<evidence type="ECO:0000256" key="5">
    <source>
        <dbReference type="ARBA" id="ARBA00022840"/>
    </source>
</evidence>
<dbReference type="HAMAP" id="MF_01161">
    <property type="entry name" value="tRNA_Ile_lys_synt"/>
    <property type="match status" value="1"/>
</dbReference>
<dbReference type="EC" id="6.3.4.19" evidence="7"/>
<keyword evidence="2 7" id="KW-0436">Ligase</keyword>
<comment type="subcellular location">
    <subcellularLocation>
        <location evidence="7">Cytoplasm</location>
    </subcellularLocation>
</comment>
<name>C9YAT2_CURXX</name>
<dbReference type="InterPro" id="IPR014729">
    <property type="entry name" value="Rossmann-like_a/b/a_fold"/>
</dbReference>
<keyword evidence="4 7" id="KW-0547">Nucleotide-binding</keyword>
<dbReference type="GO" id="GO:0005524">
    <property type="term" value="F:ATP binding"/>
    <property type="evidence" value="ECO:0007669"/>
    <property type="project" value="UniProtKB-UniRule"/>
</dbReference>
<comment type="function">
    <text evidence="7">Ligates lysine onto the cytidine present at position 34 of the AUA codon-specific tRNA(Ile) that contains the anticodon CAU, in an ATP-dependent manner. Cytidine is converted to lysidine, thus changing the amino acid specificity of the tRNA from methionine to isoleucine.</text>
</comment>
<keyword evidence="1 7" id="KW-0963">Cytoplasm</keyword>
<feature type="domain" description="tRNA(Ile)-lysidine synthase substrate-binding" evidence="9">
    <location>
        <begin position="250"/>
        <end position="308"/>
    </location>
</feature>
<dbReference type="Pfam" id="PF01171">
    <property type="entry name" value="ATP_bind_3"/>
    <property type="match status" value="1"/>
</dbReference>
<dbReference type="GO" id="GO:0006400">
    <property type="term" value="P:tRNA modification"/>
    <property type="evidence" value="ECO:0007669"/>
    <property type="project" value="UniProtKB-UniRule"/>
</dbReference>
<dbReference type="GO" id="GO:0032267">
    <property type="term" value="F:tRNA(Ile)-lysidine synthase activity"/>
    <property type="evidence" value="ECO:0007669"/>
    <property type="project" value="UniProtKB-EC"/>
</dbReference>
<accession>C9YAT2</accession>